<dbReference type="InterPro" id="IPR037185">
    <property type="entry name" value="EmrE-like"/>
</dbReference>
<comment type="caution">
    <text evidence="2">The sequence shown here is derived from an EMBL/GenBank/DDBJ whole genome shotgun (WGS) entry which is preliminary data.</text>
</comment>
<gene>
    <name evidence="2" type="ORF">CMMCAS07_16030</name>
</gene>
<dbReference type="AlphaFoldDB" id="A0A251XFW8"/>
<keyword evidence="3" id="KW-1185">Reference proteome</keyword>
<evidence type="ECO:0000256" key="1">
    <source>
        <dbReference type="SAM" id="Phobius"/>
    </source>
</evidence>
<accession>A0A251XFW8</accession>
<name>A0A251XFW8_CLAMM</name>
<keyword evidence="1" id="KW-1133">Transmembrane helix</keyword>
<protein>
    <submittedName>
        <fullName evidence="2">Threonine and homoserine efflux system</fullName>
    </submittedName>
</protein>
<dbReference type="EMBL" id="MDHH01000004">
    <property type="protein sequence ID" value="OUE00948.1"/>
    <property type="molecule type" value="Genomic_DNA"/>
</dbReference>
<evidence type="ECO:0000313" key="3">
    <source>
        <dbReference type="Proteomes" id="UP000195062"/>
    </source>
</evidence>
<dbReference type="Proteomes" id="UP000195062">
    <property type="component" value="Unassembled WGS sequence"/>
</dbReference>
<sequence length="69" mass="7282">MTRAQLVPAVMLGLALSLMNLSYYAAVDRLGLGIAATIEFLGPLSIALLASAGCSTRRARSWRPRASSC</sequence>
<keyword evidence="1" id="KW-0812">Transmembrane</keyword>
<feature type="transmembrane region" description="Helical" evidence="1">
    <location>
        <begin position="32"/>
        <end position="55"/>
    </location>
</feature>
<proteinExistence type="predicted"/>
<organism evidence="2 3">
    <name type="scientific">Clavibacter michiganensis subsp. michiganensis</name>
    <dbReference type="NCBI Taxonomy" id="33013"/>
    <lineage>
        <taxon>Bacteria</taxon>
        <taxon>Bacillati</taxon>
        <taxon>Actinomycetota</taxon>
        <taxon>Actinomycetes</taxon>
        <taxon>Micrococcales</taxon>
        <taxon>Microbacteriaceae</taxon>
        <taxon>Clavibacter</taxon>
    </lineage>
</organism>
<reference evidence="2 3" key="1">
    <citation type="submission" date="2016-08" db="EMBL/GenBank/DDBJ databases">
        <title>Genome sequence of Clavibacter michiganensis subsp. michiganensis strain CASJ007.</title>
        <authorList>
            <person name="Thapa S.P."/>
            <person name="Coaker G."/>
        </authorList>
    </citation>
    <scope>NUCLEOTIDE SEQUENCE [LARGE SCALE GENOMIC DNA]</scope>
    <source>
        <strain evidence="2">CASJ007</strain>
    </source>
</reference>
<keyword evidence="1" id="KW-0472">Membrane</keyword>
<dbReference type="SUPFAM" id="SSF103481">
    <property type="entry name" value="Multidrug resistance efflux transporter EmrE"/>
    <property type="match status" value="1"/>
</dbReference>
<evidence type="ECO:0000313" key="2">
    <source>
        <dbReference type="EMBL" id="OUE00948.1"/>
    </source>
</evidence>
<feature type="transmembrane region" description="Helical" evidence="1">
    <location>
        <begin position="7"/>
        <end position="26"/>
    </location>
</feature>